<dbReference type="InterPro" id="IPR033138">
    <property type="entry name" value="Cu_oxidase_CS"/>
</dbReference>
<dbReference type="InterPro" id="IPR045087">
    <property type="entry name" value="Cu-oxidase_fam"/>
</dbReference>
<feature type="domain" description="Plastocyanin-like" evidence="6">
    <location>
        <begin position="411"/>
        <end position="523"/>
    </location>
</feature>
<dbReference type="PROSITE" id="PS51318">
    <property type="entry name" value="TAT"/>
    <property type="match status" value="1"/>
</dbReference>
<dbReference type="CDD" id="cd13861">
    <property type="entry name" value="CuRO_1_CumA_like"/>
    <property type="match status" value="1"/>
</dbReference>
<dbReference type="Pfam" id="PF07731">
    <property type="entry name" value="Cu-oxidase_2"/>
    <property type="match status" value="1"/>
</dbReference>
<dbReference type="EMBL" id="JAKRKC020000001">
    <property type="protein sequence ID" value="MCK2215255.1"/>
    <property type="molecule type" value="Genomic_DNA"/>
</dbReference>
<keyword evidence="9" id="KW-1185">Reference proteome</keyword>
<evidence type="ECO:0000256" key="1">
    <source>
        <dbReference type="ARBA" id="ARBA00022723"/>
    </source>
</evidence>
<dbReference type="RefSeq" id="WP_242376348.1">
    <property type="nucleotide sequence ID" value="NZ_JAKRKC020000001.1"/>
</dbReference>
<name>A0ABT0FSF2_9ACTN</name>
<dbReference type="PROSITE" id="PS00080">
    <property type="entry name" value="MULTICOPPER_OXIDASE2"/>
    <property type="match status" value="1"/>
</dbReference>
<organism evidence="8 9">
    <name type="scientific">Actinomadura luzonensis</name>
    <dbReference type="NCBI Taxonomy" id="2805427"/>
    <lineage>
        <taxon>Bacteria</taxon>
        <taxon>Bacillati</taxon>
        <taxon>Actinomycetota</taxon>
        <taxon>Actinomycetes</taxon>
        <taxon>Streptosporangiales</taxon>
        <taxon>Thermomonosporaceae</taxon>
        <taxon>Actinomadura</taxon>
    </lineage>
</organism>
<dbReference type="CDD" id="cd13870">
    <property type="entry name" value="CuRO_2_CopA_like_1"/>
    <property type="match status" value="1"/>
</dbReference>
<evidence type="ECO:0000259" key="5">
    <source>
        <dbReference type="Pfam" id="PF00394"/>
    </source>
</evidence>
<evidence type="ECO:0000259" key="6">
    <source>
        <dbReference type="Pfam" id="PF07731"/>
    </source>
</evidence>
<keyword evidence="3" id="KW-0186">Copper</keyword>
<evidence type="ECO:0000256" key="3">
    <source>
        <dbReference type="ARBA" id="ARBA00023008"/>
    </source>
</evidence>
<dbReference type="InterPro" id="IPR034279">
    <property type="entry name" value="CuRO_3_CopA"/>
</dbReference>
<dbReference type="PROSITE" id="PS00079">
    <property type="entry name" value="MULTICOPPER_OXIDASE1"/>
    <property type="match status" value="1"/>
</dbReference>
<evidence type="ECO:0000313" key="9">
    <source>
        <dbReference type="Proteomes" id="UP001317259"/>
    </source>
</evidence>
<feature type="chain" id="PRO_5045366201" evidence="4">
    <location>
        <begin position="27"/>
        <end position="530"/>
    </location>
</feature>
<dbReference type="InterPro" id="IPR011706">
    <property type="entry name" value="Cu-oxidase_C"/>
</dbReference>
<keyword evidence="2" id="KW-0560">Oxidoreductase</keyword>
<dbReference type="Pfam" id="PF07732">
    <property type="entry name" value="Cu-oxidase_3"/>
    <property type="match status" value="1"/>
</dbReference>
<protein>
    <submittedName>
        <fullName evidence="8">Multicopper oxidase family protein</fullName>
    </submittedName>
</protein>
<feature type="domain" description="Plastocyanin-like" evidence="7">
    <location>
        <begin position="69"/>
        <end position="174"/>
    </location>
</feature>
<evidence type="ECO:0000313" key="8">
    <source>
        <dbReference type="EMBL" id="MCK2215255.1"/>
    </source>
</evidence>
<dbReference type="InterPro" id="IPR006311">
    <property type="entry name" value="TAT_signal"/>
</dbReference>
<dbReference type="InterPro" id="IPR001117">
    <property type="entry name" value="Cu-oxidase_2nd"/>
</dbReference>
<dbReference type="InterPro" id="IPR011707">
    <property type="entry name" value="Cu-oxidase-like_N"/>
</dbReference>
<dbReference type="PROSITE" id="PS51257">
    <property type="entry name" value="PROKAR_LIPOPROTEIN"/>
    <property type="match status" value="1"/>
</dbReference>
<evidence type="ECO:0000259" key="7">
    <source>
        <dbReference type="Pfam" id="PF07732"/>
    </source>
</evidence>
<dbReference type="PANTHER" id="PTHR11709:SF394">
    <property type="entry name" value="FI03373P-RELATED"/>
    <property type="match status" value="1"/>
</dbReference>
<evidence type="ECO:0000256" key="2">
    <source>
        <dbReference type="ARBA" id="ARBA00023002"/>
    </source>
</evidence>
<keyword evidence="4" id="KW-0732">Signal</keyword>
<gene>
    <name evidence="8" type="ORF">MF672_015875</name>
</gene>
<dbReference type="Pfam" id="PF00394">
    <property type="entry name" value="Cu-oxidase"/>
    <property type="match status" value="1"/>
</dbReference>
<comment type="caution">
    <text evidence="8">The sequence shown here is derived from an EMBL/GenBank/DDBJ whole genome shotgun (WGS) entry which is preliminary data.</text>
</comment>
<reference evidence="8 9" key="1">
    <citation type="submission" date="2022-04" db="EMBL/GenBank/DDBJ databases">
        <title>Genome draft of Actinomadura sp. ATCC 31491.</title>
        <authorList>
            <person name="Shi X."/>
            <person name="Du Y."/>
        </authorList>
    </citation>
    <scope>NUCLEOTIDE SEQUENCE [LARGE SCALE GENOMIC DNA]</scope>
    <source>
        <strain evidence="8 9">ATCC 31491</strain>
    </source>
</reference>
<dbReference type="Gene3D" id="2.60.40.420">
    <property type="entry name" value="Cupredoxins - blue copper proteins"/>
    <property type="match status" value="3"/>
</dbReference>
<proteinExistence type="predicted"/>
<feature type="domain" description="Plastocyanin-like" evidence="5">
    <location>
        <begin position="275"/>
        <end position="373"/>
    </location>
</feature>
<evidence type="ECO:0000256" key="4">
    <source>
        <dbReference type="SAM" id="SignalP"/>
    </source>
</evidence>
<dbReference type="Proteomes" id="UP001317259">
    <property type="component" value="Unassembled WGS sequence"/>
</dbReference>
<dbReference type="InterPro" id="IPR002355">
    <property type="entry name" value="Cu_oxidase_Cu_BS"/>
</dbReference>
<dbReference type="InterPro" id="IPR008972">
    <property type="entry name" value="Cupredoxin"/>
</dbReference>
<sequence length="530" mass="56726">MHIDRRTLLRTAGLSLLGGAALTACASAPAARPAFVTPTGAQVSAAERARRPGALRDVRLTSAATQADLGGLSVRTWAYDDAIPGRAIRVQAGEVIRAHLTNRLPQDTSIHWHGLALRNDADGVPGLTQQPIAAGTEFAYQFTAARPGTYWFHPHSGTQLDRGLYAPLIVEDPHEPLGYDEEWIVVLDDWLDGITGTPEEVLTELSRGMGMNHGTGTTHDMPDMPGMDHSMDGMDGMTPGASATPSGGRGGHMLMGATSLLLGGDAGDVRYPYFLLNGRIPASPQTFRARPGTRLRLRIINAGGDTAFRVALAGHRMTVTHTDGMPVRHAETDALLIGMGERYDVLVTLGDGVFPLVALAEGKNALARGLIRTSPSAAAPGAGLRPGELDGELAGYAGLRPAEEARLPAKNPDRTIKLELTGGMMAYDWAINGKKYDPAAISAAISPVRSGERVRLSFVNRTMMWHPMHLHGHTFALAEGGIRKDTVIVLPNSRLQVDFDADNPGLWMIHCHNVYHAESGMMTLLGYLQP</sequence>
<keyword evidence="1" id="KW-0479">Metal-binding</keyword>
<dbReference type="PANTHER" id="PTHR11709">
    <property type="entry name" value="MULTI-COPPER OXIDASE"/>
    <property type="match status" value="1"/>
</dbReference>
<accession>A0ABT0FSF2</accession>
<dbReference type="SUPFAM" id="SSF49503">
    <property type="entry name" value="Cupredoxins"/>
    <property type="match status" value="3"/>
</dbReference>
<feature type="signal peptide" evidence="4">
    <location>
        <begin position="1"/>
        <end position="26"/>
    </location>
</feature>
<dbReference type="CDD" id="cd13896">
    <property type="entry name" value="CuRO_3_CopA"/>
    <property type="match status" value="1"/>
</dbReference>